<sequence length="114" mass="12972">MVLVHSPGRVAVLRRRRSGTLMPRVKFWNIQETSDSERLSDVRHTQNSSGEAASKLPPSVRFPFAFCVVVHVREAFALKRGGTRQYATREPSTKPLVRAFRRQNANNGWRNIVA</sequence>
<gene>
    <name evidence="2" type="ORF">MRATA1EN1_LOCUS30901</name>
</gene>
<keyword evidence="3" id="KW-1185">Reference proteome</keyword>
<comment type="caution">
    <text evidence="2">The sequence shown here is derived from an EMBL/GenBank/DDBJ whole genome shotgun (WGS) entry which is preliminary data.</text>
</comment>
<dbReference type="EMBL" id="CATKSN020000213">
    <property type="protein sequence ID" value="CAI9149283.1"/>
    <property type="molecule type" value="Genomic_DNA"/>
</dbReference>
<protein>
    <submittedName>
        <fullName evidence="2">Uncharacterized protein</fullName>
    </submittedName>
</protein>
<feature type="compositionally biased region" description="Basic and acidic residues" evidence="1">
    <location>
        <begin position="35"/>
        <end position="44"/>
    </location>
</feature>
<evidence type="ECO:0000313" key="3">
    <source>
        <dbReference type="Proteomes" id="UP001176941"/>
    </source>
</evidence>
<reference evidence="2" key="1">
    <citation type="submission" date="2023-04" db="EMBL/GenBank/DDBJ databases">
        <authorList>
            <consortium name="ELIXIR-Norway"/>
        </authorList>
    </citation>
    <scope>NUCLEOTIDE SEQUENCE [LARGE SCALE GENOMIC DNA]</scope>
</reference>
<proteinExistence type="predicted"/>
<name>A0ABN8XM73_RANTA</name>
<evidence type="ECO:0000313" key="2">
    <source>
        <dbReference type="EMBL" id="CAI9149283.1"/>
    </source>
</evidence>
<organism evidence="2 3">
    <name type="scientific">Rangifer tarandus platyrhynchus</name>
    <name type="common">Svalbard reindeer</name>
    <dbReference type="NCBI Taxonomy" id="3082113"/>
    <lineage>
        <taxon>Eukaryota</taxon>
        <taxon>Metazoa</taxon>
        <taxon>Chordata</taxon>
        <taxon>Craniata</taxon>
        <taxon>Vertebrata</taxon>
        <taxon>Euteleostomi</taxon>
        <taxon>Mammalia</taxon>
        <taxon>Eutheria</taxon>
        <taxon>Laurasiatheria</taxon>
        <taxon>Artiodactyla</taxon>
        <taxon>Ruminantia</taxon>
        <taxon>Pecora</taxon>
        <taxon>Cervidae</taxon>
        <taxon>Odocoileinae</taxon>
        <taxon>Rangifer</taxon>
    </lineage>
</organism>
<evidence type="ECO:0000256" key="1">
    <source>
        <dbReference type="SAM" id="MobiDB-lite"/>
    </source>
</evidence>
<feature type="region of interest" description="Disordered" evidence="1">
    <location>
        <begin position="35"/>
        <end position="55"/>
    </location>
</feature>
<dbReference type="Proteomes" id="UP001176941">
    <property type="component" value="Unassembled WGS sequence"/>
</dbReference>
<accession>A0ABN8XM73</accession>